<dbReference type="EMBL" id="QZAA01000163">
    <property type="protein sequence ID" value="RQD75320.1"/>
    <property type="molecule type" value="Genomic_DNA"/>
</dbReference>
<name>A0A424YD77_9FIRM</name>
<gene>
    <name evidence="4" type="ORF">D5R97_06295</name>
</gene>
<reference evidence="4 5" key="1">
    <citation type="submission" date="2018-08" db="EMBL/GenBank/DDBJ databases">
        <title>The metabolism and importance of syntrophic acetate oxidation coupled to methane or sulfide production in haloalkaline environments.</title>
        <authorList>
            <person name="Timmers P.H.A."/>
            <person name="Vavourakis C.D."/>
            <person name="Sorokin D.Y."/>
            <person name="Sinninghe Damste J.S."/>
            <person name="Muyzer G."/>
            <person name="Stams A.J.M."/>
            <person name="Plugge C.M."/>
        </authorList>
    </citation>
    <scope>NUCLEOTIDE SEQUENCE [LARGE SCALE GENOMIC DNA]</scope>
    <source>
        <strain evidence="4">MSAO_Bac1</strain>
    </source>
</reference>
<comment type="caution">
    <text evidence="4">The sequence shown here is derived from an EMBL/GenBank/DDBJ whole genome shotgun (WGS) entry which is preliminary data.</text>
</comment>
<dbReference type="Proteomes" id="UP000285138">
    <property type="component" value="Unassembled WGS sequence"/>
</dbReference>
<dbReference type="GO" id="GO:0032259">
    <property type="term" value="P:methylation"/>
    <property type="evidence" value="ECO:0007669"/>
    <property type="project" value="UniProtKB-KW"/>
</dbReference>
<sequence length="508" mass="56783">MDFREGVVVNPYLRLSDEEINRIHKASMEILADPGVLVFHEEAAEHFKEAGAEVTKVPEEGDKAWSVKIPENLLEKALKTAPEKVVLGARDPKNKLVLDGNKPRVYFGSGSETNYILEASMDTFVKKDDPETTAVFPTFKKKRGTLKDLCESARLGENFENLDFFIRNVNIQDPEITNENKDVNKFFACLDNMTKHVLAGITDVRQLDNVIKMAEIIAGGKEAVKENPVLSFISCVTKSPLQLTEESTTNLLEVNKRGFPIVISSSPQGGSTAPIDEIGIVSQINAEILSAVVLSQIANPGSPVIYGSVPVRARMDNLHDMYGAPEFSQYNMSCVQMARFYGLPCYSSAGVSDAKTPGIQASIEKMFSHLCVSQGGPHLLHYSFGLLEETQTFCPEQAVLDNAHIGMIKKVYREPNVTDESIEDNLKIIRKVMKSPYRIYAKYARKKLHSGDLYLEYPFESEKEDMDETIAKAKEEKERILNLPVKRIPEDVRNKILEEVPGILEKLH</sequence>
<keyword evidence="3" id="KW-0808">Transferase</keyword>
<dbReference type="GO" id="GO:0015948">
    <property type="term" value="P:methanogenesis"/>
    <property type="evidence" value="ECO:0007669"/>
    <property type="project" value="InterPro"/>
</dbReference>
<evidence type="ECO:0000256" key="3">
    <source>
        <dbReference type="ARBA" id="ARBA00022679"/>
    </source>
</evidence>
<evidence type="ECO:0000256" key="1">
    <source>
        <dbReference type="ARBA" id="ARBA00007137"/>
    </source>
</evidence>
<evidence type="ECO:0000313" key="4">
    <source>
        <dbReference type="EMBL" id="RQD75320.1"/>
    </source>
</evidence>
<accession>A0A424YD77</accession>
<protein>
    <recommendedName>
        <fullName evidence="6">Trimethylamine methyltransferase</fullName>
    </recommendedName>
</protein>
<evidence type="ECO:0000256" key="2">
    <source>
        <dbReference type="ARBA" id="ARBA00022603"/>
    </source>
</evidence>
<comment type="similarity">
    <text evidence="1">Belongs to the trimethylamine methyltransferase family.</text>
</comment>
<dbReference type="Gene3D" id="3.20.20.480">
    <property type="entry name" value="Trimethylamine methyltransferase-like"/>
    <property type="match status" value="1"/>
</dbReference>
<dbReference type="GO" id="GO:0008168">
    <property type="term" value="F:methyltransferase activity"/>
    <property type="evidence" value="ECO:0007669"/>
    <property type="project" value="UniProtKB-KW"/>
</dbReference>
<evidence type="ECO:0000313" key="5">
    <source>
        <dbReference type="Proteomes" id="UP000285138"/>
    </source>
</evidence>
<organism evidence="4 5">
    <name type="scientific">Candidatus Syntrophonatronum acetioxidans</name>
    <dbReference type="NCBI Taxonomy" id="1795816"/>
    <lineage>
        <taxon>Bacteria</taxon>
        <taxon>Bacillati</taxon>
        <taxon>Bacillota</taxon>
        <taxon>Clostridia</taxon>
        <taxon>Eubacteriales</taxon>
        <taxon>Syntrophomonadaceae</taxon>
        <taxon>Candidatus Syntrophonatronum</taxon>
    </lineage>
</organism>
<dbReference type="Pfam" id="PF06253">
    <property type="entry name" value="MTTB"/>
    <property type="match status" value="2"/>
</dbReference>
<dbReference type="AlphaFoldDB" id="A0A424YD77"/>
<evidence type="ECO:0008006" key="6">
    <source>
        <dbReference type="Google" id="ProtNLM"/>
    </source>
</evidence>
<dbReference type="InterPro" id="IPR038601">
    <property type="entry name" value="MttB-like_sf"/>
</dbReference>
<proteinExistence type="inferred from homology"/>
<dbReference type="InterPro" id="IPR010426">
    <property type="entry name" value="MTTB_MeTrfase"/>
</dbReference>
<keyword evidence="2" id="KW-0489">Methyltransferase</keyword>